<name>D8LAW5_ECTSI</name>
<evidence type="ECO:0000313" key="2">
    <source>
        <dbReference type="Proteomes" id="UP000002630"/>
    </source>
</evidence>
<dbReference type="Proteomes" id="UP000002630">
    <property type="component" value="Linkage Group LG01"/>
</dbReference>
<dbReference type="OrthoDB" id="10270727at2759"/>
<accession>D8LAW5</accession>
<dbReference type="InParanoid" id="D8LAW5"/>
<reference evidence="1 2" key="1">
    <citation type="journal article" date="2010" name="Nature">
        <title>The Ectocarpus genome and the independent evolution of multicellularity in brown algae.</title>
        <authorList>
            <person name="Cock J.M."/>
            <person name="Sterck L."/>
            <person name="Rouze P."/>
            <person name="Scornet D."/>
            <person name="Allen A.E."/>
            <person name="Amoutzias G."/>
            <person name="Anthouard V."/>
            <person name="Artiguenave F."/>
            <person name="Aury J.M."/>
            <person name="Badger J.H."/>
            <person name="Beszteri B."/>
            <person name="Billiau K."/>
            <person name="Bonnet E."/>
            <person name="Bothwell J.H."/>
            <person name="Bowler C."/>
            <person name="Boyen C."/>
            <person name="Brownlee C."/>
            <person name="Carrano C.J."/>
            <person name="Charrier B."/>
            <person name="Cho G.Y."/>
            <person name="Coelho S.M."/>
            <person name="Collen J."/>
            <person name="Corre E."/>
            <person name="Da Silva C."/>
            <person name="Delage L."/>
            <person name="Delaroque N."/>
            <person name="Dittami S.M."/>
            <person name="Doulbeau S."/>
            <person name="Elias M."/>
            <person name="Farnham G."/>
            <person name="Gachon C.M."/>
            <person name="Gschloessl B."/>
            <person name="Heesch S."/>
            <person name="Jabbari K."/>
            <person name="Jubin C."/>
            <person name="Kawai H."/>
            <person name="Kimura K."/>
            <person name="Kloareg B."/>
            <person name="Kupper F.C."/>
            <person name="Lang D."/>
            <person name="Le Bail A."/>
            <person name="Leblanc C."/>
            <person name="Lerouge P."/>
            <person name="Lohr M."/>
            <person name="Lopez P.J."/>
            <person name="Martens C."/>
            <person name="Maumus F."/>
            <person name="Michel G."/>
            <person name="Miranda-Saavedra D."/>
            <person name="Morales J."/>
            <person name="Moreau H."/>
            <person name="Motomura T."/>
            <person name="Nagasato C."/>
            <person name="Napoli C.A."/>
            <person name="Nelson D.R."/>
            <person name="Nyvall-Collen P."/>
            <person name="Peters A.F."/>
            <person name="Pommier C."/>
            <person name="Potin P."/>
            <person name="Poulain J."/>
            <person name="Quesneville H."/>
            <person name="Read B."/>
            <person name="Rensing S.A."/>
            <person name="Ritter A."/>
            <person name="Rousvoal S."/>
            <person name="Samanta M."/>
            <person name="Samson G."/>
            <person name="Schroeder D.C."/>
            <person name="Segurens B."/>
            <person name="Strittmatter M."/>
            <person name="Tonon T."/>
            <person name="Tregear J.W."/>
            <person name="Valentin K."/>
            <person name="von Dassow P."/>
            <person name="Yamagishi T."/>
            <person name="Van de Peer Y."/>
            <person name="Wincker P."/>
        </authorList>
    </citation>
    <scope>NUCLEOTIDE SEQUENCE [LARGE SCALE GENOMIC DNA]</scope>
    <source>
        <strain evidence="2">Ec32 / CCAP1310/4</strain>
    </source>
</reference>
<proteinExistence type="predicted"/>
<gene>
    <name evidence="1" type="ORF">Esi_0000_0060</name>
</gene>
<organism evidence="1 2">
    <name type="scientific">Ectocarpus siliculosus</name>
    <name type="common">Brown alga</name>
    <name type="synonym">Conferva siliculosa</name>
    <dbReference type="NCBI Taxonomy" id="2880"/>
    <lineage>
        <taxon>Eukaryota</taxon>
        <taxon>Sar</taxon>
        <taxon>Stramenopiles</taxon>
        <taxon>Ochrophyta</taxon>
        <taxon>PX clade</taxon>
        <taxon>Phaeophyceae</taxon>
        <taxon>Ectocarpales</taxon>
        <taxon>Ectocarpaceae</taxon>
        <taxon>Ectocarpus</taxon>
    </lineage>
</organism>
<evidence type="ECO:0000313" key="1">
    <source>
        <dbReference type="EMBL" id="CBN76474.1"/>
    </source>
</evidence>
<keyword evidence="2" id="KW-1185">Reference proteome</keyword>
<protein>
    <recommendedName>
        <fullName evidence="3">C2 domain-containing protein</fullName>
    </recommendedName>
</protein>
<dbReference type="EMBL" id="FN647682">
    <property type="protein sequence ID" value="CBN76474.1"/>
    <property type="molecule type" value="Genomic_DNA"/>
</dbReference>
<sequence length="176" mass="19608">MVREDDFAWQVIVVQTRRDHTGITKQQELPLQITITYGDEKVSTPLVRARQPLWNFWTQLPDKGGSEGMVFSLVGRDSSTGKISVEGEARLDLSKFRRSGQSFELWETLHPTKARGVLPMVVKSARPADSTAEVHLTITYCPNTQKKDIPDGEDTDCLMCATFATFGLSRGSCSIS</sequence>
<evidence type="ECO:0008006" key="3">
    <source>
        <dbReference type="Google" id="ProtNLM"/>
    </source>
</evidence>
<dbReference type="AlphaFoldDB" id="D8LAW5"/>
<dbReference type="EMBL" id="FN649726">
    <property type="protein sequence ID" value="CBN76474.1"/>
    <property type="molecule type" value="Genomic_DNA"/>
</dbReference>